<keyword evidence="1" id="KW-0472">Membrane</keyword>
<reference evidence="2" key="1">
    <citation type="submission" date="2023-08" db="EMBL/GenBank/DDBJ databases">
        <authorList>
            <person name="Chen Y."/>
            <person name="Shah S."/>
            <person name="Dougan E. K."/>
            <person name="Thang M."/>
            <person name="Chan C."/>
        </authorList>
    </citation>
    <scope>NUCLEOTIDE SEQUENCE</scope>
</reference>
<evidence type="ECO:0000313" key="2">
    <source>
        <dbReference type="EMBL" id="CAJ1378600.1"/>
    </source>
</evidence>
<feature type="transmembrane region" description="Helical" evidence="1">
    <location>
        <begin position="36"/>
        <end position="59"/>
    </location>
</feature>
<protein>
    <submittedName>
        <fullName evidence="2">Uncharacterized protein</fullName>
    </submittedName>
</protein>
<keyword evidence="1" id="KW-0812">Transmembrane</keyword>
<organism evidence="2 3">
    <name type="scientific">Effrenium voratum</name>
    <dbReference type="NCBI Taxonomy" id="2562239"/>
    <lineage>
        <taxon>Eukaryota</taxon>
        <taxon>Sar</taxon>
        <taxon>Alveolata</taxon>
        <taxon>Dinophyceae</taxon>
        <taxon>Suessiales</taxon>
        <taxon>Symbiodiniaceae</taxon>
        <taxon>Effrenium</taxon>
    </lineage>
</organism>
<evidence type="ECO:0000256" key="1">
    <source>
        <dbReference type="SAM" id="Phobius"/>
    </source>
</evidence>
<comment type="caution">
    <text evidence="2">The sequence shown here is derived from an EMBL/GenBank/DDBJ whole genome shotgun (WGS) entry which is preliminary data.</text>
</comment>
<dbReference type="EMBL" id="CAUJNA010000557">
    <property type="protein sequence ID" value="CAJ1378600.1"/>
    <property type="molecule type" value="Genomic_DNA"/>
</dbReference>
<sequence length="280" mass="29620">MFALMLARPVRSAQFRQMEEFPGAVSRAAAVRKKWRSSWIAGLLPSLGATVLLGVFLLHDPAQSNELELRAVGVVLYGLSSILPTAISVFHSFTLYGAMDLTLAATCGVADSVVEGMALPELAKATLGLKGLYDDLSLTAIASLLQVTAMLSSFTAHLAVVLAKWPAPPAFFVLQALLVFVGALTMPVPAAQISAELDRIVVALAMRSLKADSMLVHPSGDIGEGAGMHATDLFLLRLGKARLGFFIGGLPATTAFFSGLKLVFLPILLAVVRRHVDLGL</sequence>
<evidence type="ECO:0000313" key="3">
    <source>
        <dbReference type="Proteomes" id="UP001178507"/>
    </source>
</evidence>
<keyword evidence="3" id="KW-1185">Reference proteome</keyword>
<dbReference type="Proteomes" id="UP001178507">
    <property type="component" value="Unassembled WGS sequence"/>
</dbReference>
<feature type="transmembrane region" description="Helical" evidence="1">
    <location>
        <begin position="170"/>
        <end position="188"/>
    </location>
</feature>
<gene>
    <name evidence="2" type="ORF">EVOR1521_LOCUS7100</name>
</gene>
<feature type="transmembrane region" description="Helical" evidence="1">
    <location>
        <begin position="140"/>
        <end position="163"/>
    </location>
</feature>
<accession>A0AA36MSL8</accession>
<proteinExistence type="predicted"/>
<name>A0AA36MSL8_9DINO</name>
<feature type="transmembrane region" description="Helical" evidence="1">
    <location>
        <begin position="243"/>
        <end position="272"/>
    </location>
</feature>
<feature type="transmembrane region" description="Helical" evidence="1">
    <location>
        <begin position="71"/>
        <end position="93"/>
    </location>
</feature>
<dbReference type="AlphaFoldDB" id="A0AA36MSL8"/>
<keyword evidence="1" id="KW-1133">Transmembrane helix</keyword>